<accession>A0AAD7MQ26</accession>
<reference evidence="2" key="1">
    <citation type="submission" date="2023-03" db="EMBL/GenBank/DDBJ databases">
        <title>Massive genome expansion in bonnet fungi (Mycena s.s.) driven by repeated elements and novel gene families across ecological guilds.</title>
        <authorList>
            <consortium name="Lawrence Berkeley National Laboratory"/>
            <person name="Harder C.B."/>
            <person name="Miyauchi S."/>
            <person name="Viragh M."/>
            <person name="Kuo A."/>
            <person name="Thoen E."/>
            <person name="Andreopoulos B."/>
            <person name="Lu D."/>
            <person name="Skrede I."/>
            <person name="Drula E."/>
            <person name="Henrissat B."/>
            <person name="Morin E."/>
            <person name="Kohler A."/>
            <person name="Barry K."/>
            <person name="LaButti K."/>
            <person name="Morin E."/>
            <person name="Salamov A."/>
            <person name="Lipzen A."/>
            <person name="Mereny Z."/>
            <person name="Hegedus B."/>
            <person name="Baldrian P."/>
            <person name="Stursova M."/>
            <person name="Weitz H."/>
            <person name="Taylor A."/>
            <person name="Grigoriev I.V."/>
            <person name="Nagy L.G."/>
            <person name="Martin F."/>
            <person name="Kauserud H."/>
        </authorList>
    </citation>
    <scope>NUCLEOTIDE SEQUENCE</scope>
    <source>
        <strain evidence="2">CBHHK188m</strain>
    </source>
</reference>
<dbReference type="AlphaFoldDB" id="A0AAD7MQ26"/>
<feature type="compositionally biased region" description="Basic residues" evidence="1">
    <location>
        <begin position="194"/>
        <end position="203"/>
    </location>
</feature>
<evidence type="ECO:0000313" key="2">
    <source>
        <dbReference type="EMBL" id="KAJ7727656.1"/>
    </source>
</evidence>
<keyword evidence="3" id="KW-1185">Reference proteome</keyword>
<feature type="compositionally biased region" description="Pro residues" evidence="1">
    <location>
        <begin position="207"/>
        <end position="218"/>
    </location>
</feature>
<evidence type="ECO:0000256" key="1">
    <source>
        <dbReference type="SAM" id="MobiDB-lite"/>
    </source>
</evidence>
<proteinExistence type="predicted"/>
<name>A0AAD7MQ26_9AGAR</name>
<feature type="compositionally biased region" description="Basic residues" evidence="1">
    <location>
        <begin position="467"/>
        <end position="476"/>
    </location>
</feature>
<dbReference type="Proteomes" id="UP001215280">
    <property type="component" value="Unassembled WGS sequence"/>
</dbReference>
<feature type="region of interest" description="Disordered" evidence="1">
    <location>
        <begin position="246"/>
        <end position="278"/>
    </location>
</feature>
<dbReference type="EMBL" id="JARJLG010000210">
    <property type="protein sequence ID" value="KAJ7727656.1"/>
    <property type="molecule type" value="Genomic_DNA"/>
</dbReference>
<feature type="region of interest" description="Disordered" evidence="1">
    <location>
        <begin position="151"/>
        <end position="223"/>
    </location>
</feature>
<protein>
    <submittedName>
        <fullName evidence="2">Uncharacterized protein</fullName>
    </submittedName>
</protein>
<comment type="caution">
    <text evidence="2">The sequence shown here is derived from an EMBL/GenBank/DDBJ whole genome shotgun (WGS) entry which is preliminary data.</text>
</comment>
<sequence length="509" mass="54796">MLSRGNPEDPAKPAFVYSGGADKFFPDIHKFSSWDLVREFEMWCCTRDKDKSDGNNLATVRKRISELIDEGLQKISGKKTITMSWFNYKVDIVHTLGVELAGWPLTVAMARPSKLPAEAARRILDKIRGGSIHWVALTKSQREEVAAEVENLPVKKRKEHSDKNKLRGKRAQKNKDTHSDDSDEESSDEETHPRTRQKRRRPALHQQPPPFPPPPIPSLPSEFITAPTASATTAHLPIAFVAAPTAPTPAHSPSTVSTASHLPSEFTSAPTESTTTTRLPITSVAAPTSPTAAHSPSVFTSAADRPAQASLIGAAPMDTGLQAEYGDFDFMFQGMDFGWPVDLAGSQGIEDFTNDGQVWRLNSSNHEDGWSGASSADMYSTNALGFTGGTRLTNSAGAGSVDTGFIFGPSVQTNGGIPARAVGAINTRVPTDVVLGSYTTVVPQGTYLSAAPTGPSMTVFSAEQSTHKPRTSKKKKDSNTGADYEVDEGADTDARPRHKKQKKSAPEAS</sequence>
<organism evidence="2 3">
    <name type="scientific">Mycena maculata</name>
    <dbReference type="NCBI Taxonomy" id="230809"/>
    <lineage>
        <taxon>Eukaryota</taxon>
        <taxon>Fungi</taxon>
        <taxon>Dikarya</taxon>
        <taxon>Basidiomycota</taxon>
        <taxon>Agaricomycotina</taxon>
        <taxon>Agaricomycetes</taxon>
        <taxon>Agaricomycetidae</taxon>
        <taxon>Agaricales</taxon>
        <taxon>Marasmiineae</taxon>
        <taxon>Mycenaceae</taxon>
        <taxon>Mycena</taxon>
    </lineage>
</organism>
<feature type="region of interest" description="Disordered" evidence="1">
    <location>
        <begin position="459"/>
        <end position="509"/>
    </location>
</feature>
<gene>
    <name evidence="2" type="ORF">DFH07DRAFT_970077</name>
</gene>
<evidence type="ECO:0000313" key="3">
    <source>
        <dbReference type="Proteomes" id="UP001215280"/>
    </source>
</evidence>